<dbReference type="InterPro" id="IPR036236">
    <property type="entry name" value="Znf_C2H2_sf"/>
</dbReference>
<keyword evidence="3" id="KW-0677">Repeat</keyword>
<dbReference type="EMBL" id="JAGEUA010000001">
    <property type="protein sequence ID" value="KAL1020859.1"/>
    <property type="molecule type" value="Genomic_DNA"/>
</dbReference>
<dbReference type="GO" id="GO:0008270">
    <property type="term" value="F:zinc ion binding"/>
    <property type="evidence" value="ECO:0007669"/>
    <property type="project" value="UniProtKB-KW"/>
</dbReference>
<dbReference type="InterPro" id="IPR011333">
    <property type="entry name" value="SKP1/BTB/POZ_sf"/>
</dbReference>
<dbReference type="InterPro" id="IPR000210">
    <property type="entry name" value="BTB/POZ_dom"/>
</dbReference>
<dbReference type="Pfam" id="PF00096">
    <property type="entry name" value="zf-C2H2"/>
    <property type="match status" value="1"/>
</dbReference>
<proteinExistence type="predicted"/>
<accession>A0ABD0XHD1</accession>
<feature type="region of interest" description="Disordered" evidence="11">
    <location>
        <begin position="368"/>
        <end position="397"/>
    </location>
</feature>
<dbReference type="Pfam" id="PF00651">
    <property type="entry name" value="BTB"/>
    <property type="match status" value="1"/>
</dbReference>
<evidence type="ECO:0000313" key="15">
    <source>
        <dbReference type="Proteomes" id="UP001557470"/>
    </source>
</evidence>
<comment type="caution">
    <text evidence="14">The sequence shown here is derived from an EMBL/GenBank/DDBJ whole genome shotgun (WGS) entry which is preliminary data.</text>
</comment>
<keyword evidence="6" id="KW-0805">Transcription regulation</keyword>
<evidence type="ECO:0000256" key="5">
    <source>
        <dbReference type="ARBA" id="ARBA00022833"/>
    </source>
</evidence>
<feature type="compositionally biased region" description="Low complexity" evidence="11">
    <location>
        <begin position="197"/>
        <end position="208"/>
    </location>
</feature>
<dbReference type="InterPro" id="IPR013087">
    <property type="entry name" value="Znf_C2H2_type"/>
</dbReference>
<dbReference type="SUPFAM" id="SSF57667">
    <property type="entry name" value="beta-beta-alpha zinc fingers"/>
    <property type="match status" value="3"/>
</dbReference>
<evidence type="ECO:0008006" key="16">
    <source>
        <dbReference type="Google" id="ProtNLM"/>
    </source>
</evidence>
<reference evidence="14 15" key="1">
    <citation type="submission" date="2024-06" db="EMBL/GenBank/DDBJ databases">
        <authorList>
            <person name="Pan Q."/>
            <person name="Wen M."/>
            <person name="Jouanno E."/>
            <person name="Zahm M."/>
            <person name="Klopp C."/>
            <person name="Cabau C."/>
            <person name="Louis A."/>
            <person name="Berthelot C."/>
            <person name="Parey E."/>
            <person name="Roest Crollius H."/>
            <person name="Montfort J."/>
            <person name="Robinson-Rechavi M."/>
            <person name="Bouchez O."/>
            <person name="Lampietro C."/>
            <person name="Lopez Roques C."/>
            <person name="Donnadieu C."/>
            <person name="Postlethwait J."/>
            <person name="Bobe J."/>
            <person name="Verreycken H."/>
            <person name="Guiguen Y."/>
        </authorList>
    </citation>
    <scope>NUCLEOTIDE SEQUENCE [LARGE SCALE GENOMIC DNA]</scope>
    <source>
        <strain evidence="14">Up_M1</strain>
        <tissue evidence="14">Testis</tissue>
    </source>
</reference>
<dbReference type="AlphaFoldDB" id="A0ABD0XHD1"/>
<evidence type="ECO:0000259" key="12">
    <source>
        <dbReference type="PROSITE" id="PS50097"/>
    </source>
</evidence>
<feature type="domain" description="C2H2-type" evidence="13">
    <location>
        <begin position="783"/>
        <end position="810"/>
    </location>
</feature>
<keyword evidence="5" id="KW-0862">Zinc</keyword>
<keyword evidence="9" id="KW-0539">Nucleus</keyword>
<dbReference type="PROSITE" id="PS50157">
    <property type="entry name" value="ZINC_FINGER_C2H2_2"/>
    <property type="match status" value="5"/>
</dbReference>
<evidence type="ECO:0000256" key="10">
    <source>
        <dbReference type="PROSITE-ProRule" id="PRU00042"/>
    </source>
</evidence>
<feature type="domain" description="C2H2-type" evidence="13">
    <location>
        <begin position="604"/>
        <end position="631"/>
    </location>
</feature>
<evidence type="ECO:0000259" key="13">
    <source>
        <dbReference type="PROSITE" id="PS50157"/>
    </source>
</evidence>
<feature type="domain" description="C2H2-type" evidence="13">
    <location>
        <begin position="811"/>
        <end position="838"/>
    </location>
</feature>
<dbReference type="SMART" id="SM00225">
    <property type="entry name" value="BTB"/>
    <property type="match status" value="1"/>
</dbReference>
<dbReference type="Proteomes" id="UP001557470">
    <property type="component" value="Unassembled WGS sequence"/>
</dbReference>
<dbReference type="SMART" id="SM00355">
    <property type="entry name" value="ZnF_C2H2"/>
    <property type="match status" value="9"/>
</dbReference>
<evidence type="ECO:0000313" key="14">
    <source>
        <dbReference type="EMBL" id="KAL1020859.1"/>
    </source>
</evidence>
<dbReference type="GO" id="GO:0003677">
    <property type="term" value="F:DNA binding"/>
    <property type="evidence" value="ECO:0007669"/>
    <property type="project" value="UniProtKB-KW"/>
</dbReference>
<gene>
    <name evidence="14" type="ORF">UPYG_G00005650</name>
</gene>
<dbReference type="Gene3D" id="3.30.710.10">
    <property type="entry name" value="Potassium Channel Kv1.1, Chain A"/>
    <property type="match status" value="1"/>
</dbReference>
<evidence type="ECO:0000256" key="3">
    <source>
        <dbReference type="ARBA" id="ARBA00022737"/>
    </source>
</evidence>
<dbReference type="PROSITE" id="PS00028">
    <property type="entry name" value="ZINC_FINGER_C2H2_1"/>
    <property type="match status" value="5"/>
</dbReference>
<name>A0ABD0XHD1_UMBPY</name>
<keyword evidence="7" id="KW-0238">DNA-binding</keyword>
<feature type="domain" description="C2H2-type" evidence="13">
    <location>
        <begin position="755"/>
        <end position="782"/>
    </location>
</feature>
<feature type="domain" description="BTB" evidence="12">
    <location>
        <begin position="53"/>
        <end position="126"/>
    </location>
</feature>
<evidence type="ECO:0000256" key="1">
    <source>
        <dbReference type="ARBA" id="ARBA00004123"/>
    </source>
</evidence>
<feature type="compositionally biased region" description="Acidic residues" evidence="11">
    <location>
        <begin position="371"/>
        <end position="380"/>
    </location>
</feature>
<keyword evidence="2" id="KW-0479">Metal-binding</keyword>
<sequence length="862" mass="92131">MALIAFHSLFSSGWTLGCERHHPGGMRIRLQGSGHATGLLTELNRCRLSRLFCDVILQAGSHSFAAHRAVLACAGTHFRSLFSGRGNQVGISVAGTMTTYSLDFVSPANFEKVLTFIYTGEIFTDLIDVGVLYELAERLGVRELVKACHATFPDLQQGPPPSADCVVDGDLDPDLVAATAAGSSGCSSSAASCSSLSSSAGPSAAPTPVAVPSPFPQGGRAARPGRGGTHTATVALTMPLKAEDAHSHLGYGQMSEDNRLQAAGDQQSSVGMSSVVAGPPLQLKTEDEVVVGDGLLNGQDEQMLATRSRAGSLPPCVSDTCSFPDSSAQLGAEGCRVEAPGAPSPLSGDPLDSLQMEVVEGGVTGIIFAGEEGDEENNDEESGKERERLQGDEDGADQWRQLAGEIIELSDDDNYMEEEDEDEDEDLVCVENGVAVSGAVSQVPPGQGVVVCKACGVSLIADSAALRAHAESHVSETGDCRVCEASFPGDHAASVTHALAHVVFSCDMCDLQFCSQAKLTRHRRQAAARYTLPSHIHNSIQWNNGERQCAVCNKTLTKDFQVIRDHLLSHVCVESLSCGVCQLPQASLCALLWHTLTHLALPVYSCPLCASGFLDRQLLDRHMAQHAEEAPVDREDTSADKAAGGKEELRCFLCPQTFRSASAFQYHLSFHTETQGGQAWAGKRKADQMELSTSPLEAGSLGKLGNLGMGSFSLSDKLLQGAVSAGFPGGLMPNGNSSGMGGSAMGAAIPREKWYRCRFCGKHFAHSGEFTYHLRIHTGEKPYQCKVCLRFFRGRSTIICHLKTHGGALMYRCTVCGLYFSTLKLVSSHMEIHKEHLPPDFNIEQTFMYNDHSKEPLPVLDT</sequence>
<dbReference type="FunFam" id="3.30.160.60:FF:000325">
    <property type="entry name" value="ZFP90 zinc finger protein"/>
    <property type="match status" value="1"/>
</dbReference>
<evidence type="ECO:0000256" key="2">
    <source>
        <dbReference type="ARBA" id="ARBA00022723"/>
    </source>
</evidence>
<dbReference type="GO" id="GO:0005634">
    <property type="term" value="C:nucleus"/>
    <property type="evidence" value="ECO:0007669"/>
    <property type="project" value="UniProtKB-SubCell"/>
</dbReference>
<keyword evidence="4 10" id="KW-0863">Zinc-finger</keyword>
<evidence type="ECO:0000256" key="7">
    <source>
        <dbReference type="ARBA" id="ARBA00023125"/>
    </source>
</evidence>
<dbReference type="SUPFAM" id="SSF54695">
    <property type="entry name" value="POZ domain"/>
    <property type="match status" value="1"/>
</dbReference>
<organism evidence="14 15">
    <name type="scientific">Umbra pygmaea</name>
    <name type="common">Eastern mudminnow</name>
    <dbReference type="NCBI Taxonomy" id="75934"/>
    <lineage>
        <taxon>Eukaryota</taxon>
        <taxon>Metazoa</taxon>
        <taxon>Chordata</taxon>
        <taxon>Craniata</taxon>
        <taxon>Vertebrata</taxon>
        <taxon>Euteleostomi</taxon>
        <taxon>Actinopterygii</taxon>
        <taxon>Neopterygii</taxon>
        <taxon>Teleostei</taxon>
        <taxon>Protacanthopterygii</taxon>
        <taxon>Esociformes</taxon>
        <taxon>Umbridae</taxon>
        <taxon>Umbra</taxon>
    </lineage>
</organism>
<dbReference type="PANTHER" id="PTHR24394">
    <property type="entry name" value="ZINC FINGER PROTEIN"/>
    <property type="match status" value="1"/>
</dbReference>
<keyword evidence="15" id="KW-1185">Reference proteome</keyword>
<keyword evidence="8" id="KW-0804">Transcription</keyword>
<evidence type="ECO:0000256" key="8">
    <source>
        <dbReference type="ARBA" id="ARBA00023163"/>
    </source>
</evidence>
<feature type="region of interest" description="Disordered" evidence="11">
    <location>
        <begin position="197"/>
        <end position="230"/>
    </location>
</feature>
<feature type="domain" description="C2H2-type" evidence="13">
    <location>
        <begin position="649"/>
        <end position="676"/>
    </location>
</feature>
<dbReference type="Gene3D" id="3.30.160.60">
    <property type="entry name" value="Classic Zinc Finger"/>
    <property type="match status" value="4"/>
</dbReference>
<dbReference type="PROSITE" id="PS50097">
    <property type="entry name" value="BTB"/>
    <property type="match status" value="1"/>
</dbReference>
<evidence type="ECO:0000256" key="6">
    <source>
        <dbReference type="ARBA" id="ARBA00023015"/>
    </source>
</evidence>
<dbReference type="PANTHER" id="PTHR24394:SF43">
    <property type="entry name" value="ZINC FINGER AND BTB DOMAIN CONTAINING 39"/>
    <property type="match status" value="1"/>
</dbReference>
<evidence type="ECO:0000256" key="9">
    <source>
        <dbReference type="ARBA" id="ARBA00023242"/>
    </source>
</evidence>
<evidence type="ECO:0000256" key="11">
    <source>
        <dbReference type="SAM" id="MobiDB-lite"/>
    </source>
</evidence>
<feature type="compositionally biased region" description="Basic and acidic residues" evidence="11">
    <location>
        <begin position="381"/>
        <end position="391"/>
    </location>
</feature>
<feature type="compositionally biased region" description="Low complexity" evidence="11">
    <location>
        <begin position="216"/>
        <end position="230"/>
    </location>
</feature>
<comment type="subcellular location">
    <subcellularLocation>
        <location evidence="1">Nucleus</location>
    </subcellularLocation>
</comment>
<evidence type="ECO:0000256" key="4">
    <source>
        <dbReference type="ARBA" id="ARBA00022771"/>
    </source>
</evidence>
<protein>
    <recommendedName>
        <fullName evidence="16">Zinc finger and BTB domain containing 39</fullName>
    </recommendedName>
</protein>